<evidence type="ECO:0000313" key="5">
    <source>
        <dbReference type="Proteomes" id="UP000586454"/>
    </source>
</evidence>
<dbReference type="Pfam" id="PF00586">
    <property type="entry name" value="AIRS"/>
    <property type="match status" value="1"/>
</dbReference>
<dbReference type="InterPro" id="IPR010918">
    <property type="entry name" value="PurM-like_C_dom"/>
</dbReference>
<dbReference type="SUPFAM" id="SSF56042">
    <property type="entry name" value="PurM C-terminal domain-like"/>
    <property type="match status" value="1"/>
</dbReference>
<dbReference type="InterPro" id="IPR036921">
    <property type="entry name" value="PurM-like_N_sf"/>
</dbReference>
<dbReference type="SUPFAM" id="SSF55326">
    <property type="entry name" value="PurM N-terminal domain-like"/>
    <property type="match status" value="1"/>
</dbReference>
<dbReference type="GO" id="GO:0051604">
    <property type="term" value="P:protein maturation"/>
    <property type="evidence" value="ECO:0007669"/>
    <property type="project" value="TreeGrafter"/>
</dbReference>
<dbReference type="Gene3D" id="3.30.1330.10">
    <property type="entry name" value="PurM-like, N-terminal domain"/>
    <property type="match status" value="1"/>
</dbReference>
<dbReference type="InterPro" id="IPR011854">
    <property type="entry name" value="HypE"/>
</dbReference>
<dbReference type="GO" id="GO:0016829">
    <property type="term" value="F:lyase activity"/>
    <property type="evidence" value="ECO:0007669"/>
    <property type="project" value="UniProtKB-KW"/>
</dbReference>
<dbReference type="Proteomes" id="UP000586454">
    <property type="component" value="Unassembled WGS sequence"/>
</dbReference>
<evidence type="ECO:0000259" key="2">
    <source>
        <dbReference type="Pfam" id="PF00586"/>
    </source>
</evidence>
<reference evidence="4 5" key="1">
    <citation type="submission" date="2020-06" db="EMBL/GenBank/DDBJ databases">
        <authorList>
            <person name="Criscuolo A."/>
        </authorList>
    </citation>
    <scope>NUCLEOTIDE SEQUENCE [LARGE SCALE GENOMIC DNA]</scope>
    <source>
        <strain evidence="4">1804121828</strain>
    </source>
</reference>
<dbReference type="Pfam" id="PF02769">
    <property type="entry name" value="AIRS_C"/>
    <property type="match status" value="1"/>
</dbReference>
<dbReference type="InterPro" id="IPR016188">
    <property type="entry name" value="PurM-like_N"/>
</dbReference>
<dbReference type="EMBL" id="CAIJCS010000014">
    <property type="protein sequence ID" value="CAC9924754.1"/>
    <property type="molecule type" value="Genomic_DNA"/>
</dbReference>
<dbReference type="AlphaFoldDB" id="A0A6V6XZ97"/>
<dbReference type="InterPro" id="IPR036676">
    <property type="entry name" value="PurM-like_C_sf"/>
</dbReference>
<organism evidence="4 5">
    <name type="scientific">Aedoeadaptatus nemausensis</name>
    <dbReference type="NCBI Taxonomy" id="2582829"/>
    <lineage>
        <taxon>Bacteria</taxon>
        <taxon>Bacillati</taxon>
        <taxon>Bacillota</taxon>
        <taxon>Tissierellia</taxon>
        <taxon>Tissierellales</taxon>
        <taxon>Peptoniphilaceae</taxon>
        <taxon>Aedoeadaptatus</taxon>
    </lineage>
</organism>
<feature type="domain" description="PurM-like C-terminal" evidence="3">
    <location>
        <begin position="155"/>
        <end position="308"/>
    </location>
</feature>
<dbReference type="PANTHER" id="PTHR30303:SF4">
    <property type="entry name" value="HYDROGENASE EXPRESSION_FORMATION PROTEIN HYPE"/>
    <property type="match status" value="1"/>
</dbReference>
<dbReference type="PIRSF" id="PIRSF005644">
    <property type="entry name" value="Hdrgns_mtr_HypE"/>
    <property type="match status" value="1"/>
</dbReference>
<gene>
    <name evidence="4" type="primary">hypE</name>
    <name evidence="4" type="ORF">PEPNEM18_00324</name>
</gene>
<comment type="caution">
    <text evidence="4">The sequence shown here is derived from an EMBL/GenBank/DDBJ whole genome shotgun (WGS) entry which is preliminary data.</text>
</comment>
<proteinExistence type="inferred from homology"/>
<evidence type="ECO:0000313" key="4">
    <source>
        <dbReference type="EMBL" id="CAC9924754.1"/>
    </source>
</evidence>
<name>A0A6V6XZ97_9FIRM</name>
<evidence type="ECO:0000259" key="3">
    <source>
        <dbReference type="Pfam" id="PF02769"/>
    </source>
</evidence>
<dbReference type="CDD" id="cd06061">
    <property type="entry name" value="PurM-like1"/>
    <property type="match status" value="1"/>
</dbReference>
<evidence type="ECO:0000256" key="1">
    <source>
        <dbReference type="ARBA" id="ARBA00006243"/>
    </source>
</evidence>
<keyword evidence="4" id="KW-0456">Lyase</keyword>
<protein>
    <submittedName>
        <fullName evidence="4">Carbamoyl dehydratase HypE</fullName>
        <ecNumber evidence="4">4.2.1.-</ecNumber>
    </submittedName>
</protein>
<dbReference type="PANTHER" id="PTHR30303">
    <property type="entry name" value="HYDROGENASE ISOENZYMES FORMATION PROTEIN HYPE"/>
    <property type="match status" value="1"/>
</dbReference>
<sequence>MKRYEEVGKLPNDELDKLILSKIKNRRPEVVGGSSIGEDTAVLDLEGDYVVLSSDPITGAADHLGTLAIHISVNDVSTKSADAVGVLLTLLLPVNTTSGEIEKIMSDAQKAAEEVGLDIVGGHTEITDAVTKPVMVSTVIGRVNKSLMPDAGAIQPGYVVAMTKYAGLEGTAILCSDFGDKLKEIGEEILSEGRELVHDLSVQREGQIAANYRIGYMHDVTEGGIEGALWETSQAIGKGIEINKKDIPLHIATKKIAEQLEINPYRLISSGSMIIVLDERDVEDMKRELEKENILFTVIGRVVESKGMIFADEEIPIEAPGPDDLFKAIAQLQ</sequence>
<keyword evidence="5" id="KW-1185">Reference proteome</keyword>
<dbReference type="RefSeq" id="WP_180498571.1">
    <property type="nucleotide sequence ID" value="NZ_CAIJCS010000014.1"/>
</dbReference>
<feature type="domain" description="PurM-like N-terminal" evidence="2">
    <location>
        <begin position="37"/>
        <end position="143"/>
    </location>
</feature>
<dbReference type="Gene3D" id="3.90.650.10">
    <property type="entry name" value="PurM-like C-terminal domain"/>
    <property type="match status" value="1"/>
</dbReference>
<comment type="similarity">
    <text evidence="1">Belongs to the HypE family.</text>
</comment>
<accession>A0A6V6XZ97</accession>
<dbReference type="EC" id="4.2.1.-" evidence="4"/>